<dbReference type="Pfam" id="PF05954">
    <property type="entry name" value="Phage_GPD"/>
    <property type="match status" value="1"/>
</dbReference>
<evidence type="ECO:0000259" key="3">
    <source>
        <dbReference type="Pfam" id="PF04717"/>
    </source>
</evidence>
<evidence type="ECO:0000259" key="4">
    <source>
        <dbReference type="Pfam" id="PF22178"/>
    </source>
</evidence>
<dbReference type="SUPFAM" id="SSF69349">
    <property type="entry name" value="Phage fibre proteins"/>
    <property type="match status" value="2"/>
</dbReference>
<gene>
    <name evidence="5" type="primary">tssI</name>
    <name evidence="5" type="ORF">GTP69_23550</name>
</gene>
<dbReference type="InterPro" id="IPR006531">
    <property type="entry name" value="Gp5/Vgr_OB"/>
</dbReference>
<evidence type="ECO:0000256" key="1">
    <source>
        <dbReference type="ARBA" id="ARBA00005558"/>
    </source>
</evidence>
<dbReference type="Gene3D" id="2.40.50.230">
    <property type="entry name" value="Gp5 N-terminal domain"/>
    <property type="match status" value="1"/>
</dbReference>
<dbReference type="InterPro" id="IPR037026">
    <property type="entry name" value="Vgr_OB-fold_dom_sf"/>
</dbReference>
<feature type="compositionally biased region" description="Polar residues" evidence="2">
    <location>
        <begin position="487"/>
        <end position="506"/>
    </location>
</feature>
<organism evidence="5 6">
    <name type="scientific">Duganella levis</name>
    <dbReference type="NCBI Taxonomy" id="2692169"/>
    <lineage>
        <taxon>Bacteria</taxon>
        <taxon>Pseudomonadati</taxon>
        <taxon>Pseudomonadota</taxon>
        <taxon>Betaproteobacteria</taxon>
        <taxon>Burkholderiales</taxon>
        <taxon>Oxalobacteraceae</taxon>
        <taxon>Telluria group</taxon>
        <taxon>Duganella</taxon>
    </lineage>
</organism>
<dbReference type="RefSeq" id="WP_161057145.1">
    <property type="nucleotide sequence ID" value="NZ_WWCT01000022.1"/>
</dbReference>
<dbReference type="SUPFAM" id="SSF69255">
    <property type="entry name" value="gp5 N-terminal domain-like"/>
    <property type="match status" value="1"/>
</dbReference>
<reference evidence="5 6" key="1">
    <citation type="submission" date="2019-12" db="EMBL/GenBank/DDBJ databases">
        <title>Novel species isolated from a subtropical stream in China.</title>
        <authorList>
            <person name="Lu H."/>
        </authorList>
    </citation>
    <scope>NUCLEOTIDE SEQUENCE [LARGE SCALE GENOMIC DNA]</scope>
    <source>
        <strain evidence="5 6">CY42W</strain>
    </source>
</reference>
<proteinExistence type="inferred from homology"/>
<evidence type="ECO:0000256" key="2">
    <source>
        <dbReference type="SAM" id="MobiDB-lite"/>
    </source>
</evidence>
<dbReference type="InterPro" id="IPR017847">
    <property type="entry name" value="T6SS_RhsGE_Vgr_subset"/>
</dbReference>
<dbReference type="Gene3D" id="3.55.50.10">
    <property type="entry name" value="Baseplate protein-like domains"/>
    <property type="match status" value="1"/>
</dbReference>
<evidence type="ECO:0000313" key="6">
    <source>
        <dbReference type="Proteomes" id="UP000642144"/>
    </source>
</evidence>
<dbReference type="InterPro" id="IPR054030">
    <property type="entry name" value="Gp5_Vgr_C"/>
</dbReference>
<dbReference type="Gene3D" id="4.10.220.110">
    <property type="match status" value="1"/>
</dbReference>
<dbReference type="NCBIfam" id="TIGR01646">
    <property type="entry name" value="vgr_GE"/>
    <property type="match status" value="1"/>
</dbReference>
<feature type="domain" description="Gp5/Type VI secretion system Vgr protein OB-fold" evidence="3">
    <location>
        <begin position="406"/>
        <end position="475"/>
    </location>
</feature>
<sequence length="716" mass="79570">MNLSQAVAARVAATGGDPQNQRLLRMDFPKNDGPASVMLVNALVADEALSADFIYDVEVLSEDALIPLQAVLGKMVTISLVRDDGTLRYFNGYVFEFRFLKTDGGFSFYQMVLKPWLALLRLRSGCKVFQNLSLTELFDQVFENYLQRDYTYRLLATDPTLTLAVQYNESDHNHVHRRMESAGIYYWYEHRFDGHTLYIGDDSTQSSLVDGNSEIAYQSAAGSHEEDGINQWQPIRRIASGKYAVNSYNFKHACSDRSERLSESRQGAIEPYELYVDSGAYGFKNDDDGEALAGRRMEAADSHGRDFTAESNSRAIQPGRCFILSSHFSGDINGEGQGEYLIRSVRHLASNNYHDGQGTVSRYANTFIGLPKSTRWRPQQGTQSIDTRIYGVQTATVVGPEGEDIHTDEYGRVRIQFHWDRDGKADEKSSPWVRVMTATAGAGFGQISVPRIGQEVVVQFLDGNCDRPLVVGSVYNAANMPPWELPSNKTQSGVLTRSSRSGTAEQANALRFEDLKGAEEVWLHAERNQRIEVEHDESHSVGNNRSKSVGHDEVVDVGHDRTETVKHDEKITIHNNRTEQVNGAEQIAIGQDREEHVGGNEEVVIDGNRKERVVLAKEETIALGKSLFVGAAYQTTVIGAMNTTIGMAKFEEVGLSRKVIVGQESSLSAEVQHQITVGSSTLTITPTRIVLEADEILIQGRQKVEVHGDDIDHNPG</sequence>
<protein>
    <submittedName>
        <fullName evidence="5">Type VI secretion system tip protein VgrG</fullName>
    </submittedName>
</protein>
<dbReference type="NCBIfam" id="TIGR03361">
    <property type="entry name" value="VI_Rhs_Vgr"/>
    <property type="match status" value="1"/>
</dbReference>
<dbReference type="Proteomes" id="UP000642144">
    <property type="component" value="Unassembled WGS sequence"/>
</dbReference>
<dbReference type="SUPFAM" id="SSF69279">
    <property type="entry name" value="Phage tail proteins"/>
    <property type="match status" value="2"/>
</dbReference>
<accession>A0ABW9W681</accession>
<dbReference type="Pfam" id="PF04717">
    <property type="entry name" value="Phage_base_V"/>
    <property type="match status" value="1"/>
</dbReference>
<evidence type="ECO:0000313" key="5">
    <source>
        <dbReference type="EMBL" id="MYN29380.1"/>
    </source>
</evidence>
<keyword evidence="6" id="KW-1185">Reference proteome</keyword>
<comment type="similarity">
    <text evidence="1">Belongs to the VgrG protein family.</text>
</comment>
<feature type="region of interest" description="Disordered" evidence="2">
    <location>
        <begin position="484"/>
        <end position="506"/>
    </location>
</feature>
<dbReference type="Pfam" id="PF22178">
    <property type="entry name" value="Gp5_trimer_C"/>
    <property type="match status" value="1"/>
</dbReference>
<dbReference type="EMBL" id="WWCT01000022">
    <property type="protein sequence ID" value="MYN29380.1"/>
    <property type="molecule type" value="Genomic_DNA"/>
</dbReference>
<comment type="caution">
    <text evidence="5">The sequence shown here is derived from an EMBL/GenBank/DDBJ whole genome shotgun (WGS) entry which is preliminary data.</text>
</comment>
<dbReference type="InterPro" id="IPR006533">
    <property type="entry name" value="T6SS_Vgr_RhsGE"/>
</dbReference>
<dbReference type="Gene3D" id="2.30.110.50">
    <property type="match status" value="1"/>
</dbReference>
<name>A0ABW9W681_9BURK</name>
<feature type="domain" description="Gp5/Type VI secretion system Vgr C-terminal trimerisation" evidence="4">
    <location>
        <begin position="492"/>
        <end position="604"/>
    </location>
</feature>